<organism evidence="2 3">
    <name type="scientific">Rhodococcus wratislaviensis</name>
    <name type="common">Tsukamurella wratislaviensis</name>
    <dbReference type="NCBI Taxonomy" id="44752"/>
    <lineage>
        <taxon>Bacteria</taxon>
        <taxon>Bacillati</taxon>
        <taxon>Actinomycetota</taxon>
        <taxon>Actinomycetes</taxon>
        <taxon>Mycobacteriales</taxon>
        <taxon>Nocardiaceae</taxon>
        <taxon>Rhodococcus</taxon>
    </lineage>
</organism>
<name>A0AB38F957_RHOWR</name>
<dbReference type="EMBL" id="UAUI01000003">
    <property type="protein sequence ID" value="SPZ38172.1"/>
    <property type="molecule type" value="Genomic_DNA"/>
</dbReference>
<feature type="region of interest" description="Disordered" evidence="1">
    <location>
        <begin position="256"/>
        <end position="280"/>
    </location>
</feature>
<comment type="caution">
    <text evidence="2">The sequence shown here is derived from an EMBL/GenBank/DDBJ whole genome shotgun (WGS) entry which is preliminary data.</text>
</comment>
<evidence type="ECO:0000313" key="3">
    <source>
        <dbReference type="Proteomes" id="UP000251211"/>
    </source>
</evidence>
<evidence type="ECO:0000256" key="1">
    <source>
        <dbReference type="SAM" id="MobiDB-lite"/>
    </source>
</evidence>
<sequence length="319" mass="35899">MHPIDPRGLPVRQLRSQSVDRGSGKVGAPIFFAVRRQLRQQQPCSDSDLEHPSRVELADPCHGRRAPFPHLVEGDRLSGVAAVPPPEILPELCRVRLFTGRGLVPGVQVVVHPLPLRNQLRLPRPVTDERGTPVEHHIPHQLRIGSGVPVRTTGAGGGFTGDHRRLRHRRMRHQCRLDLPGLDPESPHLHLLVHASDEIEHAVGRPPHHVSGSVHPRTGLSERARYEPFRRQPRPAYISSAHPEPGDIQLPRRTYRHRHQSRPQHEHPHVTDRHPDRASTAVAHACRQLQMAHVHSGFGDSIHVHQNRSLRTIPREPPA</sequence>
<dbReference type="Proteomes" id="UP000251211">
    <property type="component" value="Unassembled WGS sequence"/>
</dbReference>
<proteinExistence type="predicted"/>
<protein>
    <submittedName>
        <fullName evidence="2">Uncharacterized protein</fullName>
    </submittedName>
</protein>
<gene>
    <name evidence="2" type="ORF">NCTC13229_01637</name>
</gene>
<accession>A0AB38F957</accession>
<dbReference type="AntiFam" id="ANF00178">
    <property type="entry name" value="Shadow ORF (opposite dhbF)"/>
</dbReference>
<feature type="region of interest" description="Disordered" evidence="1">
    <location>
        <begin position="1"/>
        <end position="22"/>
    </location>
</feature>
<reference evidence="2 3" key="1">
    <citation type="submission" date="2018-06" db="EMBL/GenBank/DDBJ databases">
        <authorList>
            <consortium name="Pathogen Informatics"/>
            <person name="Doyle S."/>
        </authorList>
    </citation>
    <scope>NUCLEOTIDE SEQUENCE [LARGE SCALE GENOMIC DNA]</scope>
    <source>
        <strain evidence="2 3">NCTC13229</strain>
    </source>
</reference>
<evidence type="ECO:0000313" key="2">
    <source>
        <dbReference type="EMBL" id="SPZ38172.1"/>
    </source>
</evidence>
<feature type="compositionally biased region" description="Basic and acidic residues" evidence="1">
    <location>
        <begin position="263"/>
        <end position="277"/>
    </location>
</feature>
<dbReference type="AlphaFoldDB" id="A0AB38F957"/>